<comment type="caution">
    <text evidence="1">The sequence shown here is derived from an EMBL/GenBank/DDBJ whole genome shotgun (WGS) entry which is preliminary data.</text>
</comment>
<gene>
    <name evidence="1" type="ORF">DFR47_104123</name>
</gene>
<organism evidence="1 2">
    <name type="scientific">Pseudochrobactrum asaccharolyticum</name>
    <dbReference type="NCBI Taxonomy" id="354351"/>
    <lineage>
        <taxon>Bacteria</taxon>
        <taxon>Pseudomonadati</taxon>
        <taxon>Pseudomonadota</taxon>
        <taxon>Alphaproteobacteria</taxon>
        <taxon>Hyphomicrobiales</taxon>
        <taxon>Brucellaceae</taxon>
        <taxon>Pseudochrobactrum</taxon>
    </lineage>
</organism>
<evidence type="ECO:0000313" key="2">
    <source>
        <dbReference type="Proteomes" id="UP000252893"/>
    </source>
</evidence>
<dbReference type="Proteomes" id="UP000252893">
    <property type="component" value="Unassembled WGS sequence"/>
</dbReference>
<accession>A0A366DZS1</accession>
<protein>
    <submittedName>
        <fullName evidence="1">Uncharacterized protein</fullName>
    </submittedName>
</protein>
<proteinExistence type="predicted"/>
<name>A0A366DZS1_9HYPH</name>
<dbReference type="EMBL" id="QNRH01000004">
    <property type="protein sequence ID" value="RBO94764.1"/>
    <property type="molecule type" value="Genomic_DNA"/>
</dbReference>
<dbReference type="AlphaFoldDB" id="A0A366DZS1"/>
<evidence type="ECO:0000313" key="1">
    <source>
        <dbReference type="EMBL" id="RBO94764.1"/>
    </source>
</evidence>
<reference evidence="1 2" key="1">
    <citation type="submission" date="2018-06" db="EMBL/GenBank/DDBJ databases">
        <title>Genomic Encyclopedia of Type Strains, Phase IV (KMG-IV): sequencing the most valuable type-strain genomes for metagenomic binning, comparative biology and taxonomic classification.</title>
        <authorList>
            <person name="Goeker M."/>
        </authorList>
    </citation>
    <scope>NUCLEOTIDE SEQUENCE [LARGE SCALE GENOMIC DNA]</scope>
    <source>
        <strain evidence="1 2">DSM 25619</strain>
    </source>
</reference>
<keyword evidence="2" id="KW-1185">Reference proteome</keyword>
<sequence>MSHKTVLRFSVKLHKYKQQSSFGEAEMLCDK</sequence>